<feature type="domain" description="Carrier" evidence="3">
    <location>
        <begin position="592"/>
        <end position="672"/>
    </location>
</feature>
<dbReference type="InterPro" id="IPR006162">
    <property type="entry name" value="Ppantetheine_attach_site"/>
</dbReference>
<sequence>MGSHIEPSESVGRHLSTPTSILHHLILSSVQEHGERRAIVCKGQPPDHLPAISKGTHSEKLSKQSHSLLWTHSQLQYGADLLAVALYRQGLQHQSTIAVILSGRSEFHLVLRAATKLNCPFSPMNLRAPKNAKEIRHMLTLSQAKAVVIDNASIVEDLENNVPDLMREMQVKVVLDGPIVRSGYLSLTQMIEDTATDAAFDEISTRLDTLSRHQDDVVYIGFTSGTTSLPKAAPHTNLSFVWNLRSWQEAFGLNHQRAWLHILPMNSIVGSLWTLAYMIPGGSVTHVQAGFETTSIAAAISSGEYTDMLAVPSMIDLLAASPLLDARHRGLDRLIVGGSKILRSHVEKAFLRIRCRQLSPFFGMTEGTSVCSETLTEVPASSDEPIYAGYVNPGCKVRICDPSDTKPVPRGVPGELVQGGHQRITGYLGGQGKDNFFVENGEVWYRCGDQAVMQPDGRIAVVGRYKDMIIRGGMNIASAAVEAVISERTNIDVSSQVIGTPDEEAGEVPVAILKHSPDDRDVSTRVKRCVLETMGPAYSLERVLTLRELGLDDWPKTTSGKVLKRDLQMLVNQLLDRERVSGRSRKTNGDVLHEETRLQHFLLDFAQKHDMLINNIDDDFLAAGLDSLLALRLRNAVMREIGRTRAHFQLGLEEVFTCGSIRHLASHITASVNSQKHTNFSETHIGSTLEMMSDMVEEFRVVRPRKSMSTSRMLSRKTLLLTGSTGSLGAHVLSILLARSDVDAVYCAVRGDDPLGRLRASFSERCLEYPEHTQKIRFLPYEPGRLVDGLQDSTRNAMLASLTHIVHAAWPVNFHLPLTAFPPHLKDVRDLIQLSLEVENKPAQLLYCSSMGVALNTIGQSRVAEAPMMDFRQGIGTGYTQSKLVAEYIIQQAVEDLGASACILRIGQIAGDTKAGIWNDDEAPPTIIRSALALGCLPALGMTCSWIPVDSLAHAIIEIGVSASQPPRHLVYNLCNPSTFSWDKELLPALTDAGLDFQTVPFATWMDRLRQFDRSHSIEEAVANCPAVKLIDFWERNYGGKAQRPNLLTYETTNAQEHSASMRSAPRIIESGLVKRMLSAWMARWVPKAEPAPG</sequence>
<organism evidence="4 5">
    <name type="scientific">Phialophora macrospora</name>
    <dbReference type="NCBI Taxonomy" id="1851006"/>
    <lineage>
        <taxon>Eukaryota</taxon>
        <taxon>Fungi</taxon>
        <taxon>Dikarya</taxon>
        <taxon>Ascomycota</taxon>
        <taxon>Pezizomycotina</taxon>
        <taxon>Eurotiomycetes</taxon>
        <taxon>Chaetothyriomycetidae</taxon>
        <taxon>Chaetothyriales</taxon>
        <taxon>Herpotrichiellaceae</taxon>
        <taxon>Phialophora</taxon>
    </lineage>
</organism>
<dbReference type="PANTHER" id="PTHR44845">
    <property type="entry name" value="CARRIER DOMAIN-CONTAINING PROTEIN"/>
    <property type="match status" value="1"/>
</dbReference>
<dbReference type="InterPro" id="IPR020845">
    <property type="entry name" value="AMP-binding_CS"/>
</dbReference>
<dbReference type="PROSITE" id="PS00012">
    <property type="entry name" value="PHOSPHOPANTETHEINE"/>
    <property type="match status" value="1"/>
</dbReference>
<dbReference type="Pfam" id="PF00550">
    <property type="entry name" value="PP-binding"/>
    <property type="match status" value="1"/>
</dbReference>
<evidence type="ECO:0000256" key="1">
    <source>
        <dbReference type="ARBA" id="ARBA00022450"/>
    </source>
</evidence>
<keyword evidence="5" id="KW-1185">Reference proteome</keyword>
<dbReference type="InterPro" id="IPR000873">
    <property type="entry name" value="AMP-dep_synth/lig_dom"/>
</dbReference>
<dbReference type="Pfam" id="PF00501">
    <property type="entry name" value="AMP-binding"/>
    <property type="match status" value="1"/>
</dbReference>
<dbReference type="EMBL" id="KN846959">
    <property type="protein sequence ID" value="KIW66985.1"/>
    <property type="molecule type" value="Genomic_DNA"/>
</dbReference>
<dbReference type="Proteomes" id="UP000054266">
    <property type="component" value="Unassembled WGS sequence"/>
</dbReference>
<evidence type="ECO:0000313" key="5">
    <source>
        <dbReference type="Proteomes" id="UP000054266"/>
    </source>
</evidence>
<dbReference type="Gene3D" id="3.40.50.720">
    <property type="entry name" value="NAD(P)-binding Rossmann-like Domain"/>
    <property type="match status" value="1"/>
</dbReference>
<protein>
    <recommendedName>
        <fullName evidence="3">Carrier domain-containing protein</fullName>
    </recommendedName>
</protein>
<dbReference type="SUPFAM" id="SSF51735">
    <property type="entry name" value="NAD(P)-binding Rossmann-fold domains"/>
    <property type="match status" value="1"/>
</dbReference>
<dbReference type="STRING" id="5601.A0A0D2FJS3"/>
<dbReference type="SUPFAM" id="SSF56801">
    <property type="entry name" value="Acetyl-CoA synthetase-like"/>
    <property type="match status" value="1"/>
</dbReference>
<keyword evidence="2" id="KW-0597">Phosphoprotein</keyword>
<gene>
    <name evidence="4" type="ORF">PV04_06263</name>
</gene>
<dbReference type="InterPro" id="IPR036291">
    <property type="entry name" value="NAD(P)-bd_dom_sf"/>
</dbReference>
<evidence type="ECO:0000259" key="3">
    <source>
        <dbReference type="PROSITE" id="PS50075"/>
    </source>
</evidence>
<proteinExistence type="predicted"/>
<evidence type="ECO:0000313" key="4">
    <source>
        <dbReference type="EMBL" id="KIW66985.1"/>
    </source>
</evidence>
<dbReference type="InterPro" id="IPR009081">
    <property type="entry name" value="PP-bd_ACP"/>
</dbReference>
<evidence type="ECO:0000256" key="2">
    <source>
        <dbReference type="ARBA" id="ARBA00022553"/>
    </source>
</evidence>
<dbReference type="PANTHER" id="PTHR44845:SF6">
    <property type="entry name" value="BETA-ALANINE-ACTIVATING ENZYME"/>
    <property type="match status" value="1"/>
</dbReference>
<dbReference type="InterPro" id="IPR042099">
    <property type="entry name" value="ANL_N_sf"/>
</dbReference>
<keyword evidence="1" id="KW-0596">Phosphopantetheine</keyword>
<dbReference type="Gene3D" id="3.30.300.30">
    <property type="match status" value="1"/>
</dbReference>
<dbReference type="Gene3D" id="1.10.1200.10">
    <property type="entry name" value="ACP-like"/>
    <property type="match status" value="1"/>
</dbReference>
<dbReference type="InterPro" id="IPR036736">
    <property type="entry name" value="ACP-like_sf"/>
</dbReference>
<dbReference type="InterPro" id="IPR045851">
    <property type="entry name" value="AMP-bd_C_sf"/>
</dbReference>
<accession>A0A0D2FJS3</accession>
<dbReference type="HOGENOM" id="CLU_283144_0_0_1"/>
<dbReference type="PROSITE" id="PS00455">
    <property type="entry name" value="AMP_BINDING"/>
    <property type="match status" value="1"/>
</dbReference>
<dbReference type="AlphaFoldDB" id="A0A0D2FJS3"/>
<dbReference type="Gene3D" id="3.40.50.12780">
    <property type="entry name" value="N-terminal domain of ligase-like"/>
    <property type="match status" value="1"/>
</dbReference>
<dbReference type="Pfam" id="PF07993">
    <property type="entry name" value="NAD_binding_4"/>
    <property type="match status" value="1"/>
</dbReference>
<dbReference type="PROSITE" id="PS50075">
    <property type="entry name" value="CARRIER"/>
    <property type="match status" value="1"/>
</dbReference>
<dbReference type="CDD" id="cd04433">
    <property type="entry name" value="AFD_class_I"/>
    <property type="match status" value="1"/>
</dbReference>
<reference evidence="4 5" key="1">
    <citation type="submission" date="2015-01" db="EMBL/GenBank/DDBJ databases">
        <title>The Genome Sequence of Capronia semiimmersa CBS27337.</title>
        <authorList>
            <consortium name="The Broad Institute Genomics Platform"/>
            <person name="Cuomo C."/>
            <person name="de Hoog S."/>
            <person name="Gorbushina A."/>
            <person name="Stielow B."/>
            <person name="Teixiera M."/>
            <person name="Abouelleil A."/>
            <person name="Chapman S.B."/>
            <person name="Priest M."/>
            <person name="Young S.K."/>
            <person name="Wortman J."/>
            <person name="Nusbaum C."/>
            <person name="Birren B."/>
        </authorList>
    </citation>
    <scope>NUCLEOTIDE SEQUENCE [LARGE SCALE GENOMIC DNA]</scope>
    <source>
        <strain evidence="4 5">CBS 27337</strain>
    </source>
</reference>
<name>A0A0D2FJS3_9EURO</name>
<dbReference type="SUPFAM" id="SSF47336">
    <property type="entry name" value="ACP-like"/>
    <property type="match status" value="1"/>
</dbReference>
<dbReference type="InterPro" id="IPR013120">
    <property type="entry name" value="FAR_NAD-bd"/>
</dbReference>